<feature type="compositionally biased region" description="Polar residues" evidence="2">
    <location>
        <begin position="300"/>
        <end position="312"/>
    </location>
</feature>
<name>A0A9P4I9P1_9PEZI</name>
<dbReference type="Proteomes" id="UP000799772">
    <property type="component" value="Unassembled WGS sequence"/>
</dbReference>
<evidence type="ECO:0000256" key="1">
    <source>
        <dbReference type="SAM" id="Coils"/>
    </source>
</evidence>
<evidence type="ECO:0000313" key="4">
    <source>
        <dbReference type="Proteomes" id="UP000799772"/>
    </source>
</evidence>
<feature type="region of interest" description="Disordered" evidence="2">
    <location>
        <begin position="286"/>
        <end position="312"/>
    </location>
</feature>
<gene>
    <name evidence="3" type="ORF">NA57DRAFT_56974</name>
</gene>
<feature type="compositionally biased region" description="Polar residues" evidence="2">
    <location>
        <begin position="1"/>
        <end position="11"/>
    </location>
</feature>
<keyword evidence="4" id="KW-1185">Reference proteome</keyword>
<feature type="compositionally biased region" description="Low complexity" evidence="2">
    <location>
        <begin position="532"/>
        <end position="552"/>
    </location>
</feature>
<proteinExistence type="predicted"/>
<accession>A0A9P4I9P1</accession>
<evidence type="ECO:0000313" key="3">
    <source>
        <dbReference type="EMBL" id="KAF2097791.1"/>
    </source>
</evidence>
<reference evidence="3" key="1">
    <citation type="journal article" date="2020" name="Stud. Mycol.">
        <title>101 Dothideomycetes genomes: a test case for predicting lifestyles and emergence of pathogens.</title>
        <authorList>
            <person name="Haridas S."/>
            <person name="Albert R."/>
            <person name="Binder M."/>
            <person name="Bloem J."/>
            <person name="Labutti K."/>
            <person name="Salamov A."/>
            <person name="Andreopoulos B."/>
            <person name="Baker S."/>
            <person name="Barry K."/>
            <person name="Bills G."/>
            <person name="Bluhm B."/>
            <person name="Cannon C."/>
            <person name="Castanera R."/>
            <person name="Culley D."/>
            <person name="Daum C."/>
            <person name="Ezra D."/>
            <person name="Gonzalez J."/>
            <person name="Henrissat B."/>
            <person name="Kuo A."/>
            <person name="Liang C."/>
            <person name="Lipzen A."/>
            <person name="Lutzoni F."/>
            <person name="Magnuson J."/>
            <person name="Mondo S."/>
            <person name="Nolan M."/>
            <person name="Ohm R."/>
            <person name="Pangilinan J."/>
            <person name="Park H.-J."/>
            <person name="Ramirez L."/>
            <person name="Alfaro M."/>
            <person name="Sun H."/>
            <person name="Tritt A."/>
            <person name="Yoshinaga Y."/>
            <person name="Zwiers L.-H."/>
            <person name="Turgeon B."/>
            <person name="Goodwin S."/>
            <person name="Spatafora J."/>
            <person name="Crous P."/>
            <person name="Grigoriev I."/>
        </authorList>
    </citation>
    <scope>NUCLEOTIDE SEQUENCE</scope>
    <source>
        <strain evidence="3">CBS 133067</strain>
    </source>
</reference>
<feature type="compositionally biased region" description="Polar residues" evidence="2">
    <location>
        <begin position="570"/>
        <end position="580"/>
    </location>
</feature>
<feature type="coiled-coil region" evidence="1">
    <location>
        <begin position="720"/>
        <end position="750"/>
    </location>
</feature>
<feature type="compositionally biased region" description="Basic residues" evidence="2">
    <location>
        <begin position="360"/>
        <end position="370"/>
    </location>
</feature>
<dbReference type="AlphaFoldDB" id="A0A9P4I9P1"/>
<feature type="compositionally biased region" description="Acidic residues" evidence="2">
    <location>
        <begin position="20"/>
        <end position="34"/>
    </location>
</feature>
<sequence length="776" mass="86111">MRPSPTESPTGASFERSEPFELDFEVMDEQDFENVDVPWAESPSPGSSDPSPSETMDAWGEVTLEHPNPETTFLGPMGEDWNPNLNPSHFAQADAEWAQQLLPENASIPDVEYTGLMQSEAVLTELLDPTDWAWNRTRRYMIQLSDNTSNTHTPLLQTDGRELSLEELATWVHLSTTWEYFRQLEHRHDSAASEQEWADIQAEFERQVAEDTAMWLLPVSESEPAPEAAKVVAESPVDSMAAPSGSAGVAGTQYEADEPVAPVLSPLAPAFSPLTPLPNYTIVPTDPDSPNTPYAPGPIAQSQVSGDNDTHTAVNPAEQVRKEMQTHLEPRPSSPAHSATEYLSQESSIMWEATDSIPIRRGKGRPPNRRQRNEQGAYGVKSMIPSGVVMMVDGCDLVSERENWRVDGASARVFRVQITIVLLLNIGFVKVCVKVCGCSLLYIFLPMSLLLPSFLSRTLLIGLVKSTFTSEHLISTRGAGLLATHATDHILNPTHQLRPTFHQQYSPDTMSSTVSVPSTPGHKNTSSPPSLPRTNETNITTPTSSPTPSAPNLLRKRRAPSMLDEDDTVAPSSSEGNSTNNEDRPRKRARSATYSPGPDEPIKFDCGGLVIHTIVDGLWKIMGIENLVEMFAAEPKTHDDPAPVSEATRAFIKSELGLVLHLVPWPAFGDDQLECMLRIVEYMAHRHNDYVDVDELRSKEWFQQGFGPLREVADFANFMFFDKSLELEQTEEEREEAEREQAAVVKYKNALKYEQRKKELAGWYATDSEDSGSDSE</sequence>
<organism evidence="3 4">
    <name type="scientific">Rhizodiscina lignyota</name>
    <dbReference type="NCBI Taxonomy" id="1504668"/>
    <lineage>
        <taxon>Eukaryota</taxon>
        <taxon>Fungi</taxon>
        <taxon>Dikarya</taxon>
        <taxon>Ascomycota</taxon>
        <taxon>Pezizomycotina</taxon>
        <taxon>Dothideomycetes</taxon>
        <taxon>Pleosporomycetidae</taxon>
        <taxon>Aulographales</taxon>
        <taxon>Rhizodiscinaceae</taxon>
        <taxon>Rhizodiscina</taxon>
    </lineage>
</organism>
<evidence type="ECO:0000256" key="2">
    <source>
        <dbReference type="SAM" id="MobiDB-lite"/>
    </source>
</evidence>
<dbReference type="EMBL" id="ML978127">
    <property type="protein sequence ID" value="KAF2097791.1"/>
    <property type="molecule type" value="Genomic_DNA"/>
</dbReference>
<feature type="compositionally biased region" description="Polar residues" evidence="2">
    <location>
        <begin position="335"/>
        <end position="348"/>
    </location>
</feature>
<protein>
    <submittedName>
        <fullName evidence="3">Uncharacterized protein</fullName>
    </submittedName>
</protein>
<feature type="region of interest" description="Disordered" evidence="2">
    <location>
        <begin position="500"/>
        <end position="599"/>
    </location>
</feature>
<feature type="compositionally biased region" description="Low complexity" evidence="2">
    <location>
        <begin position="42"/>
        <end position="53"/>
    </location>
</feature>
<feature type="region of interest" description="Disordered" evidence="2">
    <location>
        <begin position="1"/>
        <end position="57"/>
    </location>
</feature>
<keyword evidence="1" id="KW-0175">Coiled coil</keyword>
<comment type="caution">
    <text evidence="3">The sequence shown here is derived from an EMBL/GenBank/DDBJ whole genome shotgun (WGS) entry which is preliminary data.</text>
</comment>
<feature type="region of interest" description="Disordered" evidence="2">
    <location>
        <begin position="324"/>
        <end position="376"/>
    </location>
</feature>
<feature type="compositionally biased region" description="Low complexity" evidence="2">
    <location>
        <begin position="506"/>
        <end position="520"/>
    </location>
</feature>